<keyword evidence="5" id="KW-1185">Reference proteome</keyword>
<dbReference type="InterPro" id="IPR048020">
    <property type="entry name" value="Transpos_IS3"/>
</dbReference>
<evidence type="ECO:0000256" key="1">
    <source>
        <dbReference type="ARBA" id="ARBA00002286"/>
    </source>
</evidence>
<feature type="domain" description="Integrase catalytic" evidence="2">
    <location>
        <begin position="115"/>
        <end position="290"/>
    </location>
</feature>
<dbReference type="NCBIfam" id="NF033516">
    <property type="entry name" value="transpos_IS3"/>
    <property type="match status" value="1"/>
</dbReference>
<organism evidence="4 5">
    <name type="scientific">[Mycobacterium] burgundiense</name>
    <dbReference type="NCBI Taxonomy" id="3064286"/>
    <lineage>
        <taxon>Bacteria</taxon>
        <taxon>Bacillati</taxon>
        <taxon>Actinomycetota</taxon>
        <taxon>Actinomycetes</taxon>
        <taxon>Mycobacteriales</taxon>
        <taxon>Mycobacteriaceae</taxon>
        <taxon>Mycolicibacterium</taxon>
    </lineage>
</organism>
<proteinExistence type="predicted"/>
<gene>
    <name evidence="3" type="ORF">MU0053_001671</name>
    <name evidence="4" type="ORF">MU0053_002484</name>
</gene>
<dbReference type="Proteomes" id="UP001190465">
    <property type="component" value="Chromosome"/>
</dbReference>
<dbReference type="PANTHER" id="PTHR46889">
    <property type="entry name" value="TRANSPOSASE INSF FOR INSERTION SEQUENCE IS3B-RELATED"/>
    <property type="match status" value="1"/>
</dbReference>
<evidence type="ECO:0000313" key="3">
    <source>
        <dbReference type="EMBL" id="CAJ1500438.1"/>
    </source>
</evidence>
<dbReference type="Gene3D" id="3.30.420.10">
    <property type="entry name" value="Ribonuclease H-like superfamily/Ribonuclease H"/>
    <property type="match status" value="1"/>
</dbReference>
<dbReference type="RefSeq" id="WP_308481888.1">
    <property type="nucleotide sequence ID" value="NZ_OY726397.1"/>
</dbReference>
<reference evidence="4 5" key="1">
    <citation type="submission" date="2023-08" db="EMBL/GenBank/DDBJ databases">
        <authorList>
            <person name="Folkvardsen B D."/>
            <person name="Norman A."/>
        </authorList>
    </citation>
    <scope>NUCLEOTIDE SEQUENCE [LARGE SCALE GENOMIC DNA]</scope>
    <source>
        <strain evidence="4 5">Mu0053</strain>
    </source>
</reference>
<dbReference type="SUPFAM" id="SSF53098">
    <property type="entry name" value="Ribonuclease H-like"/>
    <property type="match status" value="1"/>
</dbReference>
<dbReference type="InterPro" id="IPR050900">
    <property type="entry name" value="Transposase_IS3/IS150/IS904"/>
</dbReference>
<evidence type="ECO:0000313" key="5">
    <source>
        <dbReference type="Proteomes" id="UP001190465"/>
    </source>
</evidence>
<accession>A0ABM9LRR4</accession>
<dbReference type="InterPro" id="IPR012337">
    <property type="entry name" value="RNaseH-like_sf"/>
</dbReference>
<dbReference type="EMBL" id="OY726397">
    <property type="protein sequence ID" value="CAJ1500438.1"/>
    <property type="molecule type" value="Genomic_DNA"/>
</dbReference>
<sequence>MSRFELMAAECASSDVTRMAQLLGVSTSGYYKHRDRLSASEPTPRVQRRRDLEVKILAHHKDSGGTYGSPRITADLHDAGERVSANTVAAIMADLGIEGISPRTFKTTTVVDPCASFPPDLIGRRFDQGCIDAVWSSDITYLSCGEGDMYLCAIRDEHSRRVLGWAVDDHMRTELVTTAVDRAVFTRGGHVKGVILQSDRGTQYTSHDMAAAASAHGLRRSMGATGICWDNAGAEALWSTFKHEHYYRHTFAIKAELIAAVDNWMRFYNHQRRHSAIGMRSPITYERTLKVTLEAS</sequence>
<dbReference type="Pfam" id="PF13333">
    <property type="entry name" value="rve_2"/>
    <property type="match status" value="1"/>
</dbReference>
<name>A0ABM9LRR4_9MYCO</name>
<dbReference type="PROSITE" id="PS50994">
    <property type="entry name" value="INTEGRASE"/>
    <property type="match status" value="1"/>
</dbReference>
<evidence type="ECO:0000259" key="2">
    <source>
        <dbReference type="PROSITE" id="PS50994"/>
    </source>
</evidence>
<dbReference type="Pfam" id="PF00665">
    <property type="entry name" value="rve"/>
    <property type="match status" value="1"/>
</dbReference>
<dbReference type="EMBL" id="OY726397">
    <property type="protein sequence ID" value="CAJ1503631.1"/>
    <property type="molecule type" value="Genomic_DNA"/>
</dbReference>
<dbReference type="InterPro" id="IPR036397">
    <property type="entry name" value="RNaseH_sf"/>
</dbReference>
<evidence type="ECO:0000313" key="4">
    <source>
        <dbReference type="EMBL" id="CAJ1503631.1"/>
    </source>
</evidence>
<dbReference type="InterPro" id="IPR025948">
    <property type="entry name" value="HTH-like_dom"/>
</dbReference>
<dbReference type="InterPro" id="IPR001584">
    <property type="entry name" value="Integrase_cat-core"/>
</dbReference>
<protein>
    <submittedName>
        <fullName evidence="4">IS3 family transposase</fullName>
    </submittedName>
</protein>
<comment type="function">
    <text evidence="1">Involved in the transposition of the insertion sequence.</text>
</comment>
<dbReference type="PANTHER" id="PTHR46889:SF4">
    <property type="entry name" value="TRANSPOSASE INSO FOR INSERTION SEQUENCE ELEMENT IS911B-RELATED"/>
    <property type="match status" value="1"/>
</dbReference>
<dbReference type="Pfam" id="PF13276">
    <property type="entry name" value="HTH_21"/>
    <property type="match status" value="1"/>
</dbReference>